<dbReference type="PANTHER" id="PTHR45947:SF3">
    <property type="entry name" value="SULFOQUINOVOSYL TRANSFERASE SQD2"/>
    <property type="match status" value="1"/>
</dbReference>
<dbReference type="GO" id="GO:0016757">
    <property type="term" value="F:glycosyltransferase activity"/>
    <property type="evidence" value="ECO:0007669"/>
    <property type="project" value="UniProtKB-KW"/>
</dbReference>
<dbReference type="InterPro" id="IPR001296">
    <property type="entry name" value="Glyco_trans_1"/>
</dbReference>
<keyword evidence="7" id="KW-1185">Reference proteome</keyword>
<dbReference type="RefSeq" id="WP_110106559.1">
    <property type="nucleotide sequence ID" value="NZ_JACBZZ010000001.1"/>
</dbReference>
<dbReference type="Pfam" id="PF00534">
    <property type="entry name" value="Glycos_transf_1"/>
    <property type="match status" value="1"/>
</dbReference>
<organism evidence="6 7">
    <name type="scientific">Arthrobacter psychrochitiniphilus</name>
    <dbReference type="NCBI Taxonomy" id="291045"/>
    <lineage>
        <taxon>Bacteria</taxon>
        <taxon>Bacillati</taxon>
        <taxon>Actinomycetota</taxon>
        <taxon>Actinomycetes</taxon>
        <taxon>Micrococcales</taxon>
        <taxon>Micrococcaceae</taxon>
        <taxon>Arthrobacter</taxon>
    </lineage>
</organism>
<dbReference type="SUPFAM" id="SSF53756">
    <property type="entry name" value="UDP-Glycosyltransferase/glycogen phosphorylase"/>
    <property type="match status" value="1"/>
</dbReference>
<evidence type="ECO:0000259" key="4">
    <source>
        <dbReference type="Pfam" id="PF00534"/>
    </source>
</evidence>
<comment type="caution">
    <text evidence="6">The sequence shown here is derived from an EMBL/GenBank/DDBJ whole genome shotgun (WGS) entry which is preliminary data.</text>
</comment>
<sequence length="352" mass="38811">MTGDFDFRFFTMAAEIRDSGISVPIEDFVPFRDKPFASRERFLPLVMPAMAHSIKRFDPAVIHQHFATWAWPAIRAAKAENIPLVTTLHGSDVVMAGRQATTAMAKWHHHNINLAQKYSSKILAVSEYLANQAIGNGFPSKKITVHYQGIDTDVFRPLDQLREGPNHRSSRPTVLFVGALNDQKGILHLARASVELFGLCEHELVVVGRGVHQEELRQMSQTHPHIRMLGQLSRDEVLAQLQSATLLVAPSRFHNGAREAAGLVLLEAQASGTPVVAYRSGGTPEMVGPNSGRLVTEDDVGGLGNAIRSVLELDSASYAAMKHAAREYVLSQRSLKQSVEELTEHYLEIGKS</sequence>
<evidence type="ECO:0000256" key="2">
    <source>
        <dbReference type="ARBA" id="ARBA00022676"/>
    </source>
</evidence>
<name>A0A2V3DRX1_9MICC</name>
<gene>
    <name evidence="6" type="ORF">CVS29_11865</name>
</gene>
<dbReference type="Proteomes" id="UP000246303">
    <property type="component" value="Unassembled WGS sequence"/>
</dbReference>
<evidence type="ECO:0000256" key="3">
    <source>
        <dbReference type="ARBA" id="ARBA00022679"/>
    </source>
</evidence>
<evidence type="ECO:0000313" key="6">
    <source>
        <dbReference type="EMBL" id="PXA64894.1"/>
    </source>
</evidence>
<evidence type="ECO:0000256" key="1">
    <source>
        <dbReference type="ARBA" id="ARBA00021292"/>
    </source>
</evidence>
<feature type="domain" description="Glycosyltransferase subfamily 4-like N-terminal" evidence="5">
    <location>
        <begin position="32"/>
        <end position="153"/>
    </location>
</feature>
<reference evidence="6 7" key="1">
    <citation type="submission" date="2018-05" db="EMBL/GenBank/DDBJ databases">
        <title>Genetic diversity of glacier-inhabiting Cryobacterium bacteria in China and description of Cryobacterium mengkeensis sp. nov. and Arthrobacter glacialis sp. nov.</title>
        <authorList>
            <person name="Liu Q."/>
            <person name="Xin Y.-H."/>
        </authorList>
    </citation>
    <scope>NUCLEOTIDE SEQUENCE [LARGE SCALE GENOMIC DNA]</scope>
    <source>
        <strain evidence="6 7">GP3</strain>
    </source>
</reference>
<evidence type="ECO:0000313" key="7">
    <source>
        <dbReference type="Proteomes" id="UP000246303"/>
    </source>
</evidence>
<keyword evidence="3 6" id="KW-0808">Transferase</keyword>
<dbReference type="OrthoDB" id="9809227at2"/>
<dbReference type="GO" id="GO:1901137">
    <property type="term" value="P:carbohydrate derivative biosynthetic process"/>
    <property type="evidence" value="ECO:0007669"/>
    <property type="project" value="UniProtKB-ARBA"/>
</dbReference>
<dbReference type="Gene3D" id="3.40.50.2000">
    <property type="entry name" value="Glycogen Phosphorylase B"/>
    <property type="match status" value="2"/>
</dbReference>
<protein>
    <recommendedName>
        <fullName evidence="1">D-inositol 3-phosphate glycosyltransferase</fullName>
    </recommendedName>
</protein>
<feature type="domain" description="Glycosyl transferase family 1" evidence="4">
    <location>
        <begin position="161"/>
        <end position="327"/>
    </location>
</feature>
<dbReference type="EMBL" id="QHLZ01000007">
    <property type="protein sequence ID" value="PXA64894.1"/>
    <property type="molecule type" value="Genomic_DNA"/>
</dbReference>
<proteinExistence type="predicted"/>
<dbReference type="InterPro" id="IPR028098">
    <property type="entry name" value="Glyco_trans_4-like_N"/>
</dbReference>
<accession>A0A2V3DRX1</accession>
<keyword evidence="2" id="KW-0328">Glycosyltransferase</keyword>
<evidence type="ECO:0000259" key="5">
    <source>
        <dbReference type="Pfam" id="PF13439"/>
    </source>
</evidence>
<dbReference type="Pfam" id="PF13439">
    <property type="entry name" value="Glyco_transf_4"/>
    <property type="match status" value="1"/>
</dbReference>
<dbReference type="AlphaFoldDB" id="A0A2V3DRX1"/>
<dbReference type="InterPro" id="IPR050194">
    <property type="entry name" value="Glycosyltransferase_grp1"/>
</dbReference>
<dbReference type="PANTHER" id="PTHR45947">
    <property type="entry name" value="SULFOQUINOVOSYL TRANSFERASE SQD2"/>
    <property type="match status" value="1"/>
</dbReference>